<reference evidence="1 2" key="1">
    <citation type="journal article" date="2020" name="Nature">
        <title>Six reference-quality genomes reveal evolution of bat adaptations.</title>
        <authorList>
            <person name="Jebb D."/>
            <person name="Huang Z."/>
            <person name="Pippel M."/>
            <person name="Hughes G.M."/>
            <person name="Lavrichenko K."/>
            <person name="Devanna P."/>
            <person name="Winkler S."/>
            <person name="Jermiin L.S."/>
            <person name="Skirmuntt E.C."/>
            <person name="Katzourakis A."/>
            <person name="Burkitt-Gray L."/>
            <person name="Ray D.A."/>
            <person name="Sullivan K.A.M."/>
            <person name="Roscito J.G."/>
            <person name="Kirilenko B.M."/>
            <person name="Davalos L.M."/>
            <person name="Corthals A.P."/>
            <person name="Power M.L."/>
            <person name="Jones G."/>
            <person name="Ransome R.D."/>
            <person name="Dechmann D.K.N."/>
            <person name="Locatelli A.G."/>
            <person name="Puechmaille S.J."/>
            <person name="Fedrigo O."/>
            <person name="Jarvis E.D."/>
            <person name="Hiller M."/>
            <person name="Vernes S.C."/>
            <person name="Myers E.W."/>
            <person name="Teeling E.C."/>
        </authorList>
    </citation>
    <scope>NUCLEOTIDE SEQUENCE [LARGE SCALE GENOMIC DNA]</scope>
    <source>
        <strain evidence="1">MPipKuh1</strain>
        <tissue evidence="1">Flight muscle</tissue>
    </source>
</reference>
<dbReference type="Proteomes" id="UP000558488">
    <property type="component" value="Unassembled WGS sequence"/>
</dbReference>
<evidence type="ECO:0000313" key="1">
    <source>
        <dbReference type="EMBL" id="KAF6304811.1"/>
    </source>
</evidence>
<accession>A0A7J7TW70</accession>
<gene>
    <name evidence="1" type="ORF">mPipKuh1_009264</name>
</gene>
<organism evidence="1 2">
    <name type="scientific">Pipistrellus kuhlii</name>
    <name type="common">Kuhl's pipistrelle</name>
    <dbReference type="NCBI Taxonomy" id="59472"/>
    <lineage>
        <taxon>Eukaryota</taxon>
        <taxon>Metazoa</taxon>
        <taxon>Chordata</taxon>
        <taxon>Craniata</taxon>
        <taxon>Vertebrata</taxon>
        <taxon>Euteleostomi</taxon>
        <taxon>Mammalia</taxon>
        <taxon>Eutheria</taxon>
        <taxon>Laurasiatheria</taxon>
        <taxon>Chiroptera</taxon>
        <taxon>Yangochiroptera</taxon>
        <taxon>Vespertilionidae</taxon>
        <taxon>Pipistrellus</taxon>
    </lineage>
</organism>
<dbReference type="EMBL" id="JACAGB010000024">
    <property type="protein sequence ID" value="KAF6304811.1"/>
    <property type="molecule type" value="Genomic_DNA"/>
</dbReference>
<comment type="caution">
    <text evidence="1">The sequence shown here is derived from an EMBL/GenBank/DDBJ whole genome shotgun (WGS) entry which is preliminary data.</text>
</comment>
<keyword evidence="2" id="KW-1185">Reference proteome</keyword>
<protein>
    <submittedName>
        <fullName evidence="1">Uncharacterized protein</fullName>
    </submittedName>
</protein>
<proteinExistence type="predicted"/>
<sequence length="122" mass="13612">MYPYAHCSIIQGGQDMETAKVSFDRGLDKEDVVQLSSMAQWLMSTYESGGHSSILGQGTCLGGGHQEAAISNSLSSLMFLSLSPSPFLSEIDKNIFKIFFSKKQKIWYVYTAECYSTIRKDF</sequence>
<dbReference type="AlphaFoldDB" id="A0A7J7TW70"/>
<evidence type="ECO:0000313" key="2">
    <source>
        <dbReference type="Proteomes" id="UP000558488"/>
    </source>
</evidence>
<name>A0A7J7TW70_PIPKU</name>